<accession>A0A7J8JHS5</accession>
<sequence length="267" mass="29205">MSSPRASCPALPLGACPSFWGQGKGKRAHCNTDCFQSYLLMSCVFPMPLSLVVDDEDATVNKIALELCTFTLAVSLGAVLLLPFSIISNEVLLSLPRNYYIQWLNGSLIHGVWLLAGTDSFGLISQNHPIPGSLTIWLAPTGLGLPFPDHLCLFFFALGLWNLVFLFSNLSLIFLMPFAYFFTESEGFAGSRKGVLGRVYETVVMLMLLTLLVLGMVWVASAIVDNNKASRESLYGERTSFLPTLQAEWLFGWLTFSCLGPGKAGEG</sequence>
<evidence type="ECO:0000256" key="11">
    <source>
        <dbReference type="ARBA" id="ARBA00023170"/>
    </source>
</evidence>
<evidence type="ECO:0000256" key="8">
    <source>
        <dbReference type="ARBA" id="ARBA00022824"/>
    </source>
</evidence>
<comment type="subcellular location">
    <subcellularLocation>
        <location evidence="2">Cell membrane</location>
        <topology evidence="2">Multi-pass membrane protein</topology>
    </subcellularLocation>
    <subcellularLocation>
        <location evidence="1">Endoplasmic reticulum membrane</location>
        <topology evidence="1">Multi-pass membrane protein</topology>
    </subcellularLocation>
</comment>
<dbReference type="GO" id="GO:0005789">
    <property type="term" value="C:endoplasmic reticulum membrane"/>
    <property type="evidence" value="ECO:0007669"/>
    <property type="project" value="UniProtKB-SubCell"/>
</dbReference>
<evidence type="ECO:0000313" key="13">
    <source>
        <dbReference type="EMBL" id="KAF6495622.1"/>
    </source>
</evidence>
<evidence type="ECO:0000256" key="1">
    <source>
        <dbReference type="ARBA" id="ARBA00004477"/>
    </source>
</evidence>
<comment type="similarity">
    <text evidence="3">Belongs to the LIMR family.</text>
</comment>
<keyword evidence="11" id="KW-0675">Receptor</keyword>
<organism evidence="13 14">
    <name type="scientific">Rousettus aegyptiacus</name>
    <name type="common">Egyptian fruit bat</name>
    <name type="synonym">Pteropus aegyptiacus</name>
    <dbReference type="NCBI Taxonomy" id="9407"/>
    <lineage>
        <taxon>Eukaryota</taxon>
        <taxon>Metazoa</taxon>
        <taxon>Chordata</taxon>
        <taxon>Craniata</taxon>
        <taxon>Vertebrata</taxon>
        <taxon>Euteleostomi</taxon>
        <taxon>Mammalia</taxon>
        <taxon>Eutheria</taxon>
        <taxon>Laurasiatheria</taxon>
        <taxon>Chiroptera</taxon>
        <taxon>Yinpterochiroptera</taxon>
        <taxon>Pteropodoidea</taxon>
        <taxon>Pteropodidae</taxon>
        <taxon>Rousettinae</taxon>
        <taxon>Rousettus</taxon>
    </lineage>
</organism>
<protein>
    <submittedName>
        <fullName evidence="13">Limb development membrane protein 1 like</fullName>
    </submittedName>
</protein>
<evidence type="ECO:0000256" key="2">
    <source>
        <dbReference type="ARBA" id="ARBA00004651"/>
    </source>
</evidence>
<keyword evidence="7 12" id="KW-0812">Transmembrane</keyword>
<name>A0A7J8JHS5_ROUAE</name>
<keyword evidence="10 12" id="KW-0472">Membrane</keyword>
<feature type="transmembrane region" description="Helical" evidence="12">
    <location>
        <begin position="65"/>
        <end position="87"/>
    </location>
</feature>
<keyword evidence="4" id="KW-1003">Cell membrane</keyword>
<evidence type="ECO:0000256" key="10">
    <source>
        <dbReference type="ARBA" id="ARBA00023136"/>
    </source>
</evidence>
<dbReference type="PANTHER" id="PTHR12625:SF2">
    <property type="entry name" value="PROTEIN LMBR1L"/>
    <property type="match status" value="1"/>
</dbReference>
<dbReference type="GO" id="GO:0004888">
    <property type="term" value="F:transmembrane signaling receptor activity"/>
    <property type="evidence" value="ECO:0007669"/>
    <property type="project" value="TreeGrafter"/>
</dbReference>
<dbReference type="GO" id="GO:0006898">
    <property type="term" value="P:receptor-mediated endocytosis"/>
    <property type="evidence" value="ECO:0007669"/>
    <property type="project" value="TreeGrafter"/>
</dbReference>
<dbReference type="GO" id="GO:0016055">
    <property type="term" value="P:Wnt signaling pathway"/>
    <property type="evidence" value="ECO:0007669"/>
    <property type="project" value="UniProtKB-KW"/>
</dbReference>
<keyword evidence="8" id="KW-0256">Endoplasmic reticulum</keyword>
<feature type="transmembrane region" description="Helical" evidence="12">
    <location>
        <begin position="99"/>
        <end position="116"/>
    </location>
</feature>
<feature type="transmembrane region" description="Helical" evidence="12">
    <location>
        <begin position="153"/>
        <end position="182"/>
    </location>
</feature>
<keyword evidence="9 12" id="KW-1133">Transmembrane helix</keyword>
<evidence type="ECO:0000256" key="4">
    <source>
        <dbReference type="ARBA" id="ARBA00022475"/>
    </source>
</evidence>
<dbReference type="Pfam" id="PF04791">
    <property type="entry name" value="LMBR1"/>
    <property type="match status" value="2"/>
</dbReference>
<dbReference type="InterPro" id="IPR006876">
    <property type="entry name" value="LMBR1-like_membr_prot"/>
</dbReference>
<dbReference type="GO" id="GO:0005886">
    <property type="term" value="C:plasma membrane"/>
    <property type="evidence" value="ECO:0007669"/>
    <property type="project" value="UniProtKB-SubCell"/>
</dbReference>
<dbReference type="PANTHER" id="PTHR12625">
    <property type="entry name" value="LIPOCALIN-1 INTERACTING MEMBRANE RECEPTOR LIMR"/>
    <property type="match status" value="1"/>
</dbReference>
<evidence type="ECO:0000256" key="7">
    <source>
        <dbReference type="ARBA" id="ARBA00022692"/>
    </source>
</evidence>
<reference evidence="13 14" key="1">
    <citation type="journal article" date="2020" name="Nature">
        <title>Six reference-quality genomes reveal evolution of bat adaptations.</title>
        <authorList>
            <person name="Jebb D."/>
            <person name="Huang Z."/>
            <person name="Pippel M."/>
            <person name="Hughes G.M."/>
            <person name="Lavrichenko K."/>
            <person name="Devanna P."/>
            <person name="Winkler S."/>
            <person name="Jermiin L.S."/>
            <person name="Skirmuntt E.C."/>
            <person name="Katzourakis A."/>
            <person name="Burkitt-Gray L."/>
            <person name="Ray D.A."/>
            <person name="Sullivan K.A.M."/>
            <person name="Roscito J.G."/>
            <person name="Kirilenko B.M."/>
            <person name="Davalos L.M."/>
            <person name="Corthals A.P."/>
            <person name="Power M.L."/>
            <person name="Jones G."/>
            <person name="Ransome R.D."/>
            <person name="Dechmann D.K.N."/>
            <person name="Locatelli A.G."/>
            <person name="Puechmaille S.J."/>
            <person name="Fedrigo O."/>
            <person name="Jarvis E.D."/>
            <person name="Hiller M."/>
            <person name="Vernes S.C."/>
            <person name="Myers E.W."/>
            <person name="Teeling E.C."/>
        </authorList>
    </citation>
    <scope>NUCLEOTIDE SEQUENCE [LARGE SCALE GENOMIC DNA]</scope>
    <source>
        <strain evidence="13">MRouAeg1</strain>
        <tissue evidence="13">Muscle</tissue>
    </source>
</reference>
<dbReference type="AlphaFoldDB" id="A0A7J8JHS5"/>
<dbReference type="InterPro" id="IPR008075">
    <property type="entry name" value="LIMR"/>
</dbReference>
<gene>
    <name evidence="13" type="ORF">HJG63_007677</name>
</gene>
<keyword evidence="14" id="KW-1185">Reference proteome</keyword>
<evidence type="ECO:0000313" key="14">
    <source>
        <dbReference type="Proteomes" id="UP000593571"/>
    </source>
</evidence>
<dbReference type="EMBL" id="JACASE010000002">
    <property type="protein sequence ID" value="KAF6495622.1"/>
    <property type="molecule type" value="Genomic_DNA"/>
</dbReference>
<evidence type="ECO:0000256" key="12">
    <source>
        <dbReference type="SAM" id="Phobius"/>
    </source>
</evidence>
<keyword evidence="5" id="KW-0254">Endocytosis</keyword>
<dbReference type="Proteomes" id="UP000593571">
    <property type="component" value="Unassembled WGS sequence"/>
</dbReference>
<proteinExistence type="inferred from homology"/>
<evidence type="ECO:0000256" key="9">
    <source>
        <dbReference type="ARBA" id="ARBA00022989"/>
    </source>
</evidence>
<feature type="transmembrane region" description="Helical" evidence="12">
    <location>
        <begin position="203"/>
        <end position="224"/>
    </location>
</feature>
<feature type="transmembrane region" description="Helical" evidence="12">
    <location>
        <begin position="128"/>
        <end position="147"/>
    </location>
</feature>
<evidence type="ECO:0000256" key="6">
    <source>
        <dbReference type="ARBA" id="ARBA00022687"/>
    </source>
</evidence>
<feature type="transmembrane region" description="Helical" evidence="12">
    <location>
        <begin position="37"/>
        <end position="53"/>
    </location>
</feature>
<evidence type="ECO:0000256" key="3">
    <source>
        <dbReference type="ARBA" id="ARBA00010487"/>
    </source>
</evidence>
<keyword evidence="6" id="KW-0879">Wnt signaling pathway</keyword>
<evidence type="ECO:0000256" key="5">
    <source>
        <dbReference type="ARBA" id="ARBA00022583"/>
    </source>
</evidence>
<comment type="caution">
    <text evidence="13">The sequence shown here is derived from an EMBL/GenBank/DDBJ whole genome shotgun (WGS) entry which is preliminary data.</text>
</comment>